<keyword evidence="3" id="KW-1185">Reference proteome</keyword>
<dbReference type="GO" id="GO:0004519">
    <property type="term" value="F:endonuclease activity"/>
    <property type="evidence" value="ECO:0007669"/>
    <property type="project" value="UniProtKB-KW"/>
</dbReference>
<proteinExistence type="predicted"/>
<dbReference type="InterPro" id="IPR003615">
    <property type="entry name" value="HNH_nuc"/>
</dbReference>
<name>A0AAW4XR54_9BURK</name>
<keyword evidence="2" id="KW-0378">Hydrolase</keyword>
<gene>
    <name evidence="2" type="ORF">LPW39_00005</name>
</gene>
<dbReference type="Gene3D" id="1.10.30.50">
    <property type="match status" value="1"/>
</dbReference>
<dbReference type="SMART" id="SM00507">
    <property type="entry name" value="HNHc"/>
    <property type="match status" value="1"/>
</dbReference>
<dbReference type="InterPro" id="IPR002711">
    <property type="entry name" value="HNH"/>
</dbReference>
<dbReference type="GO" id="GO:0003676">
    <property type="term" value="F:nucleic acid binding"/>
    <property type="evidence" value="ECO:0007669"/>
    <property type="project" value="InterPro"/>
</dbReference>
<accession>A0AAW4XR54</accession>
<keyword evidence="2" id="KW-0255">Endonuclease</keyword>
<reference evidence="2 3" key="1">
    <citation type="submission" date="2021-11" db="EMBL/GenBank/DDBJ databases">
        <title>Genome sequence.</title>
        <authorList>
            <person name="Sun Q."/>
        </authorList>
    </citation>
    <scope>NUCLEOTIDE SEQUENCE [LARGE SCALE GENOMIC DNA]</scope>
    <source>
        <strain evidence="2 3">KCTC 12005</strain>
    </source>
</reference>
<dbReference type="RefSeq" id="WP_230770370.1">
    <property type="nucleotide sequence ID" value="NZ_JAJNCT010000001.1"/>
</dbReference>
<dbReference type="AlphaFoldDB" id="A0AAW4XR54"/>
<protein>
    <submittedName>
        <fullName evidence="2">HNH endonuclease</fullName>
    </submittedName>
</protein>
<feature type="domain" description="HNH nuclease" evidence="1">
    <location>
        <begin position="19"/>
        <end position="83"/>
    </location>
</feature>
<organism evidence="2 3">
    <name type="scientific">Comamonas koreensis</name>
    <dbReference type="NCBI Taxonomy" id="160825"/>
    <lineage>
        <taxon>Bacteria</taxon>
        <taxon>Pseudomonadati</taxon>
        <taxon>Pseudomonadota</taxon>
        <taxon>Betaproteobacteria</taxon>
        <taxon>Burkholderiales</taxon>
        <taxon>Comamonadaceae</taxon>
        <taxon>Comamonas</taxon>
    </lineage>
</organism>
<sequence>MAWSKTSRHARGYGTEWNKLRLQILERDGYLCQCPDCKGGFFQPLPAHEVDHIKPKAWFKTGKAQGNPDDPSNLRAVNKECHKRLTKLQKGHRPAVKVGLDGFPVED</sequence>
<comment type="caution">
    <text evidence="2">The sequence shown here is derived from an EMBL/GenBank/DDBJ whole genome shotgun (WGS) entry which is preliminary data.</text>
</comment>
<dbReference type="GO" id="GO:0008270">
    <property type="term" value="F:zinc ion binding"/>
    <property type="evidence" value="ECO:0007669"/>
    <property type="project" value="InterPro"/>
</dbReference>
<evidence type="ECO:0000259" key="1">
    <source>
        <dbReference type="SMART" id="SM00507"/>
    </source>
</evidence>
<keyword evidence="2" id="KW-0540">Nuclease</keyword>
<evidence type="ECO:0000313" key="3">
    <source>
        <dbReference type="Proteomes" id="UP001199260"/>
    </source>
</evidence>
<evidence type="ECO:0000313" key="2">
    <source>
        <dbReference type="EMBL" id="MCD2163513.1"/>
    </source>
</evidence>
<dbReference type="Pfam" id="PF01844">
    <property type="entry name" value="HNH"/>
    <property type="match status" value="1"/>
</dbReference>
<dbReference type="EMBL" id="JAJNCT010000001">
    <property type="protein sequence ID" value="MCD2163513.1"/>
    <property type="molecule type" value="Genomic_DNA"/>
</dbReference>
<dbReference type="Proteomes" id="UP001199260">
    <property type="component" value="Unassembled WGS sequence"/>
</dbReference>
<dbReference type="CDD" id="cd00085">
    <property type="entry name" value="HNHc"/>
    <property type="match status" value="1"/>
</dbReference>